<dbReference type="EMBL" id="VEPZ02001692">
    <property type="protein sequence ID" value="KAE8663083.1"/>
    <property type="molecule type" value="Genomic_DNA"/>
</dbReference>
<accession>A0A6A2WQH3</accession>
<dbReference type="AlphaFoldDB" id="A0A6A2WQH3"/>
<comment type="caution">
    <text evidence="1">The sequence shown here is derived from an EMBL/GenBank/DDBJ whole genome shotgun (WGS) entry which is preliminary data.</text>
</comment>
<sequence>MSPGNCLPLRKMQKTQNEIGLSQAMLLMACSPCYNLHNPCTVKSPVLVFRVASGLALGGTVRFHSEAKTMADIIIDRASETIYNTTGAMKEMRDSLADTDATGQASTFLTTTSRRLDVEADDIARQARRNRRLIERGLEIV</sequence>
<reference evidence="1" key="1">
    <citation type="submission" date="2019-09" db="EMBL/GenBank/DDBJ databases">
        <title>Draft genome information of white flower Hibiscus syriacus.</title>
        <authorList>
            <person name="Kim Y.-M."/>
        </authorList>
    </citation>
    <scope>NUCLEOTIDE SEQUENCE [LARGE SCALE GENOMIC DNA]</scope>
    <source>
        <strain evidence="1">YM2019G1</strain>
    </source>
</reference>
<dbReference type="PANTHER" id="PTHR31414">
    <property type="entry name" value="TRANSMEMBRANE PROTEIN DDB_G0292058"/>
    <property type="match status" value="1"/>
</dbReference>
<dbReference type="Proteomes" id="UP000436088">
    <property type="component" value="Unassembled WGS sequence"/>
</dbReference>
<dbReference type="InterPro" id="IPR040283">
    <property type="entry name" value="DDB_G0292058-like"/>
</dbReference>
<keyword evidence="2" id="KW-1185">Reference proteome</keyword>
<name>A0A6A2WQH3_HIBSY</name>
<proteinExistence type="predicted"/>
<evidence type="ECO:0000313" key="1">
    <source>
        <dbReference type="EMBL" id="KAE8663083.1"/>
    </source>
</evidence>
<protein>
    <submittedName>
        <fullName evidence="1">Uncharacterized protein</fullName>
    </submittedName>
</protein>
<organism evidence="1 2">
    <name type="scientific">Hibiscus syriacus</name>
    <name type="common">Rose of Sharon</name>
    <dbReference type="NCBI Taxonomy" id="106335"/>
    <lineage>
        <taxon>Eukaryota</taxon>
        <taxon>Viridiplantae</taxon>
        <taxon>Streptophyta</taxon>
        <taxon>Embryophyta</taxon>
        <taxon>Tracheophyta</taxon>
        <taxon>Spermatophyta</taxon>
        <taxon>Magnoliopsida</taxon>
        <taxon>eudicotyledons</taxon>
        <taxon>Gunneridae</taxon>
        <taxon>Pentapetalae</taxon>
        <taxon>rosids</taxon>
        <taxon>malvids</taxon>
        <taxon>Malvales</taxon>
        <taxon>Malvaceae</taxon>
        <taxon>Malvoideae</taxon>
        <taxon>Hibiscus</taxon>
    </lineage>
</organism>
<evidence type="ECO:0000313" key="2">
    <source>
        <dbReference type="Proteomes" id="UP000436088"/>
    </source>
</evidence>
<gene>
    <name evidence="1" type="ORF">F3Y22_tig00113123pilonHSYRG00263</name>
</gene>
<dbReference type="PANTHER" id="PTHR31414:SF18">
    <property type="entry name" value="TRANSMEMBRANE PROTEIN-RELATED"/>
    <property type="match status" value="1"/>
</dbReference>
<dbReference type="GO" id="GO:0016020">
    <property type="term" value="C:membrane"/>
    <property type="evidence" value="ECO:0007669"/>
    <property type="project" value="TreeGrafter"/>
</dbReference>